<proteinExistence type="predicted"/>
<feature type="domain" description="ABC-2 type transporter transmembrane" evidence="7">
    <location>
        <begin position="17"/>
        <end position="357"/>
    </location>
</feature>
<feature type="transmembrane region" description="Helical" evidence="6">
    <location>
        <begin position="221"/>
        <end position="240"/>
    </location>
</feature>
<protein>
    <submittedName>
        <fullName evidence="8">ABC-2 type transport system permease protein</fullName>
    </submittedName>
</protein>
<organism evidence="8 9">
    <name type="scientific">Lacrimispora sphenoides JCM 1415</name>
    <dbReference type="NCBI Taxonomy" id="1297793"/>
    <lineage>
        <taxon>Bacteria</taxon>
        <taxon>Bacillati</taxon>
        <taxon>Bacillota</taxon>
        <taxon>Clostridia</taxon>
        <taxon>Lachnospirales</taxon>
        <taxon>Lachnospiraceae</taxon>
        <taxon>Lacrimispora</taxon>
    </lineage>
</organism>
<evidence type="ECO:0000256" key="3">
    <source>
        <dbReference type="ARBA" id="ARBA00022692"/>
    </source>
</evidence>
<keyword evidence="5 6" id="KW-0472">Membrane</keyword>
<dbReference type="PANTHER" id="PTHR30294">
    <property type="entry name" value="MEMBRANE COMPONENT OF ABC TRANSPORTER YHHJ-RELATED"/>
    <property type="match status" value="1"/>
</dbReference>
<evidence type="ECO:0000256" key="1">
    <source>
        <dbReference type="ARBA" id="ARBA00004651"/>
    </source>
</evidence>
<dbReference type="EMBL" id="LT630003">
    <property type="protein sequence ID" value="SEU00960.1"/>
    <property type="molecule type" value="Genomic_DNA"/>
</dbReference>
<feature type="transmembrane region" description="Helical" evidence="6">
    <location>
        <begin position="252"/>
        <end position="274"/>
    </location>
</feature>
<keyword evidence="4 6" id="KW-1133">Transmembrane helix</keyword>
<evidence type="ECO:0000313" key="8">
    <source>
        <dbReference type="EMBL" id="SEU00960.1"/>
    </source>
</evidence>
<accession>A0ABY1CFI5</accession>
<evidence type="ECO:0000256" key="2">
    <source>
        <dbReference type="ARBA" id="ARBA00022475"/>
    </source>
</evidence>
<keyword evidence="2" id="KW-1003">Cell membrane</keyword>
<keyword evidence="3 6" id="KW-0812">Transmembrane</keyword>
<feature type="transmembrane region" description="Helical" evidence="6">
    <location>
        <begin position="187"/>
        <end position="209"/>
    </location>
</feature>
<evidence type="ECO:0000256" key="5">
    <source>
        <dbReference type="ARBA" id="ARBA00023136"/>
    </source>
</evidence>
<dbReference type="RefSeq" id="WP_166433212.1">
    <property type="nucleotide sequence ID" value="NZ_LT630003.1"/>
</dbReference>
<dbReference type="Gene3D" id="3.40.1710.10">
    <property type="entry name" value="abc type-2 transporter like domain"/>
    <property type="match status" value="1"/>
</dbReference>
<keyword evidence="9" id="KW-1185">Reference proteome</keyword>
<evidence type="ECO:0000256" key="4">
    <source>
        <dbReference type="ARBA" id="ARBA00022989"/>
    </source>
</evidence>
<evidence type="ECO:0000259" key="7">
    <source>
        <dbReference type="Pfam" id="PF12698"/>
    </source>
</evidence>
<dbReference type="InterPro" id="IPR051449">
    <property type="entry name" value="ABC-2_transporter_component"/>
</dbReference>
<gene>
    <name evidence="8" type="ORF">SAMN02745906_3913</name>
</gene>
<evidence type="ECO:0000256" key="6">
    <source>
        <dbReference type="SAM" id="Phobius"/>
    </source>
</evidence>
<dbReference type="Pfam" id="PF12698">
    <property type="entry name" value="ABC2_membrane_3"/>
    <property type="match status" value="1"/>
</dbReference>
<comment type="subcellular location">
    <subcellularLocation>
        <location evidence="1">Cell membrane</location>
        <topology evidence="1">Multi-pass membrane protein</topology>
    </subcellularLocation>
</comment>
<name>A0ABY1CFI5_9FIRM</name>
<evidence type="ECO:0000313" key="9">
    <source>
        <dbReference type="Proteomes" id="UP000198970"/>
    </source>
</evidence>
<dbReference type="Proteomes" id="UP000198970">
    <property type="component" value="Chromosome I"/>
</dbReference>
<sequence>MKKIFLDIYYKMLIHKSILIPILLVLIIPSASSALLGRVYIEKQLNHIPIVIVDHDNSSLSKELVKQISTNPLFRVVEYRKSDDDVKNSLENGMTVAGIIIPNKFSEEVVGGRAPKIMLIYDGSQMSAVGTIKLKIAEVLGTVRAGYLMSLQEGKLGIMPDTALNNAMPIQITTRLLGNPTKSMTEFIIVGALVSIAQFGIFCLGVLVPKNRNCLQLFMQNLICAGIGSVSIFLSLLIQVNFFDLPYRGSSLAAILLVFLFCTGMSALGILSNLIVKDKFTVATKMMSPIMVTFVLSGYTYPLLGMPDIFTTISKFIPIAFCAIPLRDLFLMERTLIDILPNLLWLLMFVGAMWAVIWCIITIKRISEYHQPIEEVRV</sequence>
<dbReference type="InterPro" id="IPR013525">
    <property type="entry name" value="ABC2_TM"/>
</dbReference>
<feature type="transmembrane region" description="Helical" evidence="6">
    <location>
        <begin position="343"/>
        <end position="363"/>
    </location>
</feature>
<dbReference type="PANTHER" id="PTHR30294:SF29">
    <property type="entry name" value="MULTIDRUG ABC TRANSPORTER PERMEASE YBHS-RELATED"/>
    <property type="match status" value="1"/>
</dbReference>
<reference evidence="8 9" key="1">
    <citation type="submission" date="2016-10" db="EMBL/GenBank/DDBJ databases">
        <authorList>
            <person name="Varghese N."/>
            <person name="Submissions S."/>
        </authorList>
    </citation>
    <scope>NUCLEOTIDE SEQUENCE [LARGE SCALE GENOMIC DNA]</scope>
    <source>
        <strain evidence="8 9">ATCC 19403</strain>
    </source>
</reference>
<feature type="transmembrane region" description="Helical" evidence="6">
    <location>
        <begin position="286"/>
        <end position="304"/>
    </location>
</feature>